<evidence type="ECO:0000256" key="3">
    <source>
        <dbReference type="ARBA" id="ARBA00022605"/>
    </source>
</evidence>
<evidence type="ECO:0000313" key="17">
    <source>
        <dbReference type="Proteomes" id="UP000276223"/>
    </source>
</evidence>
<evidence type="ECO:0000256" key="4">
    <source>
        <dbReference type="ARBA" id="ARBA00022857"/>
    </source>
</evidence>
<evidence type="ECO:0000256" key="13">
    <source>
        <dbReference type="HAMAP-Rule" id="MF_00102"/>
    </source>
</evidence>
<dbReference type="InterPro" id="IPR022663">
    <property type="entry name" value="DapB_C"/>
</dbReference>
<dbReference type="FunFam" id="3.30.360.10:FF:000004">
    <property type="entry name" value="4-hydroxy-tetrahydrodipicolinate reductase"/>
    <property type="match status" value="1"/>
</dbReference>
<dbReference type="PROSITE" id="PS01298">
    <property type="entry name" value="DAPB"/>
    <property type="match status" value="1"/>
</dbReference>
<dbReference type="GO" id="GO:0009089">
    <property type="term" value="P:lysine biosynthetic process via diaminopimelate"/>
    <property type="evidence" value="ECO:0007669"/>
    <property type="project" value="UniProtKB-UniRule"/>
</dbReference>
<dbReference type="NCBIfam" id="TIGR00036">
    <property type="entry name" value="dapB"/>
    <property type="match status" value="1"/>
</dbReference>
<evidence type="ECO:0000256" key="11">
    <source>
        <dbReference type="ARBA" id="ARBA00049080"/>
    </source>
</evidence>
<name>A0A3N1UUN4_9BACT</name>
<evidence type="ECO:0000313" key="16">
    <source>
        <dbReference type="EMBL" id="ROQ92257.1"/>
    </source>
</evidence>
<accession>A0A3N1UUN4</accession>
<dbReference type="AlphaFoldDB" id="A0A3N1UUN4"/>
<organism evidence="16 17">
    <name type="scientific">Desulfosoma caldarium</name>
    <dbReference type="NCBI Taxonomy" id="610254"/>
    <lineage>
        <taxon>Bacteria</taxon>
        <taxon>Pseudomonadati</taxon>
        <taxon>Thermodesulfobacteriota</taxon>
        <taxon>Syntrophobacteria</taxon>
        <taxon>Syntrophobacterales</taxon>
        <taxon>Syntrophobacteraceae</taxon>
        <taxon>Desulfosoma</taxon>
    </lineage>
</organism>
<keyword evidence="17" id="KW-1185">Reference proteome</keyword>
<evidence type="ECO:0000256" key="1">
    <source>
        <dbReference type="ARBA" id="ARBA00006642"/>
    </source>
</evidence>
<dbReference type="OrthoDB" id="9790352at2"/>
<dbReference type="Pfam" id="PF01113">
    <property type="entry name" value="DapB_N"/>
    <property type="match status" value="1"/>
</dbReference>
<dbReference type="PIRSF" id="PIRSF000161">
    <property type="entry name" value="DHPR"/>
    <property type="match status" value="1"/>
</dbReference>
<dbReference type="SUPFAM" id="SSF51735">
    <property type="entry name" value="NAD(P)-binding Rossmann-fold domains"/>
    <property type="match status" value="1"/>
</dbReference>
<evidence type="ECO:0000256" key="5">
    <source>
        <dbReference type="ARBA" id="ARBA00022915"/>
    </source>
</evidence>
<comment type="subunit">
    <text evidence="13">Homotetramer.</text>
</comment>
<keyword evidence="7 13" id="KW-0520">NAD</keyword>
<comment type="similarity">
    <text evidence="1 13">Belongs to the DapB family.</text>
</comment>
<reference evidence="16 17" key="1">
    <citation type="submission" date="2018-11" db="EMBL/GenBank/DDBJ databases">
        <title>Genomic Encyclopedia of Type Strains, Phase IV (KMG-IV): sequencing the most valuable type-strain genomes for metagenomic binning, comparative biology and taxonomic classification.</title>
        <authorList>
            <person name="Goeker M."/>
        </authorList>
    </citation>
    <scope>NUCLEOTIDE SEQUENCE [LARGE SCALE GENOMIC DNA]</scope>
    <source>
        <strain evidence="16 17">DSM 22027</strain>
    </source>
</reference>
<keyword evidence="5 13" id="KW-0220">Diaminopimelate biosynthesis</keyword>
<proteinExistence type="inferred from homology"/>
<dbReference type="EC" id="1.17.1.8" evidence="10 13"/>
<protein>
    <recommendedName>
        <fullName evidence="10 13">4-hydroxy-tetrahydrodipicolinate reductase</fullName>
        <shortName evidence="13">HTPA reductase</shortName>
        <ecNumber evidence="10 13">1.17.1.8</ecNumber>
    </recommendedName>
</protein>
<comment type="caution">
    <text evidence="13">Was originally thought to be a dihydrodipicolinate reductase (DHDPR), catalyzing the conversion of dihydrodipicolinate to tetrahydrodipicolinate. However, it was shown in E.coli that the substrate of the enzymatic reaction is not dihydrodipicolinate (DHDP) but in fact (2S,4S)-4-hydroxy-2,3,4,5-tetrahydrodipicolinic acid (HTPA), the product released by the DapA-catalyzed reaction.</text>
</comment>
<gene>
    <name evidence="13" type="primary">dapB</name>
    <name evidence="16" type="ORF">EDC27_1959</name>
</gene>
<dbReference type="Gene3D" id="3.30.360.10">
    <property type="entry name" value="Dihydrodipicolinate Reductase, domain 2"/>
    <property type="match status" value="1"/>
</dbReference>
<keyword evidence="4 13" id="KW-0521">NADP</keyword>
<comment type="pathway">
    <text evidence="9 13">Amino-acid biosynthesis; L-lysine biosynthesis via DAP pathway; (S)-tetrahydrodipicolinate from L-aspartate: step 4/4.</text>
</comment>
<dbReference type="PANTHER" id="PTHR20836">
    <property type="entry name" value="DIHYDRODIPICOLINATE REDUCTASE"/>
    <property type="match status" value="1"/>
</dbReference>
<comment type="catalytic activity">
    <reaction evidence="12 13">
        <text>(S)-2,3,4,5-tetrahydrodipicolinate + NAD(+) + H2O = (2S,4S)-4-hydroxy-2,3,4,5-tetrahydrodipicolinate + NADH + H(+)</text>
        <dbReference type="Rhea" id="RHEA:35323"/>
        <dbReference type="ChEBI" id="CHEBI:15377"/>
        <dbReference type="ChEBI" id="CHEBI:15378"/>
        <dbReference type="ChEBI" id="CHEBI:16845"/>
        <dbReference type="ChEBI" id="CHEBI:57540"/>
        <dbReference type="ChEBI" id="CHEBI:57945"/>
        <dbReference type="ChEBI" id="CHEBI:67139"/>
        <dbReference type="EC" id="1.17.1.8"/>
    </reaction>
</comment>
<dbReference type="Proteomes" id="UP000276223">
    <property type="component" value="Unassembled WGS sequence"/>
</dbReference>
<dbReference type="UniPathway" id="UPA00034">
    <property type="reaction ID" value="UER00018"/>
</dbReference>
<dbReference type="GO" id="GO:0008839">
    <property type="term" value="F:4-hydroxy-tetrahydrodipicolinate reductase"/>
    <property type="evidence" value="ECO:0007669"/>
    <property type="project" value="UniProtKB-UniRule"/>
</dbReference>
<dbReference type="GO" id="GO:0019877">
    <property type="term" value="P:diaminopimelate biosynthetic process"/>
    <property type="evidence" value="ECO:0007669"/>
    <property type="project" value="UniProtKB-UniRule"/>
</dbReference>
<sequence>MVRAAVAGIGGRMGSRIAQILGQTEGITLVGGLERPGHAAVGCDVGALSGTRPSGVVVEDTVERVLERCDVLIDFTVPEASLNHMKAAAAAGRAMVIGTTGFSPDQQESIRTLAQKIACVLAPNMSVGVNVLFKVLRDIARLLGPDYDVEIVEAHHRFKKDAPSGTALKLADAVAQARGCTLEDVGVYARHGLIGERPREAIGIQTLRGGDVVGEHTVFFYGMGERIEVTHRAHSRDNFARGAITAAKWVVGKPAGLYSMLDVLGIAD</sequence>
<evidence type="ECO:0000256" key="10">
    <source>
        <dbReference type="ARBA" id="ARBA00038983"/>
    </source>
</evidence>
<feature type="binding site" evidence="13">
    <location>
        <position position="35"/>
    </location>
    <ligand>
        <name>NADP(+)</name>
        <dbReference type="ChEBI" id="CHEBI:58349"/>
    </ligand>
</feature>
<evidence type="ECO:0000256" key="9">
    <source>
        <dbReference type="ARBA" id="ARBA00037922"/>
    </source>
</evidence>
<feature type="binding site" evidence="13">
    <location>
        <begin position="8"/>
        <end position="13"/>
    </location>
    <ligand>
        <name>NAD(+)</name>
        <dbReference type="ChEBI" id="CHEBI:57540"/>
    </ligand>
</feature>
<feature type="binding site" evidence="13">
    <location>
        <position position="156"/>
    </location>
    <ligand>
        <name>(S)-2,3,4,5-tetrahydrodipicolinate</name>
        <dbReference type="ChEBI" id="CHEBI:16845"/>
    </ligand>
</feature>
<evidence type="ECO:0000259" key="14">
    <source>
        <dbReference type="Pfam" id="PF01113"/>
    </source>
</evidence>
<dbReference type="InterPro" id="IPR022664">
    <property type="entry name" value="DapB_N_CS"/>
</dbReference>
<feature type="active site" description="Proton donor/acceptor" evidence="13">
    <location>
        <position position="155"/>
    </location>
</feature>
<feature type="binding site" evidence="13">
    <location>
        <begin position="165"/>
        <end position="166"/>
    </location>
    <ligand>
        <name>(S)-2,3,4,5-tetrahydrodipicolinate</name>
        <dbReference type="ChEBI" id="CHEBI:16845"/>
    </ligand>
</feature>
<dbReference type="GO" id="GO:0050661">
    <property type="term" value="F:NADP binding"/>
    <property type="evidence" value="ECO:0007669"/>
    <property type="project" value="UniProtKB-UniRule"/>
</dbReference>
<dbReference type="RefSeq" id="WP_123290421.1">
    <property type="nucleotide sequence ID" value="NZ_RJVA01000012.1"/>
</dbReference>
<comment type="function">
    <text evidence="13">Catalyzes the conversion of 4-hydroxy-tetrahydrodipicolinate (HTPA) to tetrahydrodipicolinate.</text>
</comment>
<evidence type="ECO:0000256" key="2">
    <source>
        <dbReference type="ARBA" id="ARBA00022490"/>
    </source>
</evidence>
<evidence type="ECO:0000256" key="6">
    <source>
        <dbReference type="ARBA" id="ARBA00023002"/>
    </source>
</evidence>
<evidence type="ECO:0000259" key="15">
    <source>
        <dbReference type="Pfam" id="PF05173"/>
    </source>
</evidence>
<dbReference type="GO" id="GO:0016726">
    <property type="term" value="F:oxidoreductase activity, acting on CH or CH2 groups, NAD or NADP as acceptor"/>
    <property type="evidence" value="ECO:0007669"/>
    <property type="project" value="UniProtKB-UniRule"/>
</dbReference>
<feature type="binding site" evidence="13">
    <location>
        <position position="34"/>
    </location>
    <ligand>
        <name>NAD(+)</name>
        <dbReference type="ChEBI" id="CHEBI:57540"/>
    </ligand>
</feature>
<feature type="domain" description="Dihydrodipicolinate reductase C-terminal" evidence="15">
    <location>
        <begin position="128"/>
        <end position="264"/>
    </location>
</feature>
<dbReference type="CDD" id="cd02274">
    <property type="entry name" value="DHDPR_N"/>
    <property type="match status" value="1"/>
</dbReference>
<dbReference type="PANTHER" id="PTHR20836:SF0">
    <property type="entry name" value="4-HYDROXY-TETRAHYDRODIPICOLINATE REDUCTASE 1, CHLOROPLASTIC-RELATED"/>
    <property type="match status" value="1"/>
</dbReference>
<feature type="active site" description="Proton donor" evidence="13">
    <location>
        <position position="159"/>
    </location>
</feature>
<dbReference type="HAMAP" id="MF_00102">
    <property type="entry name" value="DapB"/>
    <property type="match status" value="1"/>
</dbReference>
<dbReference type="InterPro" id="IPR036291">
    <property type="entry name" value="NAD(P)-bd_dom_sf"/>
</dbReference>
<dbReference type="EMBL" id="RJVA01000012">
    <property type="protein sequence ID" value="ROQ92257.1"/>
    <property type="molecule type" value="Genomic_DNA"/>
</dbReference>
<evidence type="ECO:0000256" key="12">
    <source>
        <dbReference type="ARBA" id="ARBA00049396"/>
    </source>
</evidence>
<dbReference type="InterPro" id="IPR000846">
    <property type="entry name" value="DapB_N"/>
</dbReference>
<keyword evidence="2 13" id="KW-0963">Cytoplasm</keyword>
<dbReference type="GO" id="GO:0051287">
    <property type="term" value="F:NAD binding"/>
    <property type="evidence" value="ECO:0007669"/>
    <property type="project" value="UniProtKB-UniRule"/>
</dbReference>
<evidence type="ECO:0000256" key="7">
    <source>
        <dbReference type="ARBA" id="ARBA00023027"/>
    </source>
</evidence>
<comment type="caution">
    <text evidence="16">The sequence shown here is derived from an EMBL/GenBank/DDBJ whole genome shotgun (WGS) entry which is preliminary data.</text>
</comment>
<dbReference type="Gene3D" id="3.40.50.720">
    <property type="entry name" value="NAD(P)-binding Rossmann-like Domain"/>
    <property type="match status" value="1"/>
</dbReference>
<feature type="binding site" evidence="13">
    <location>
        <begin position="98"/>
        <end position="100"/>
    </location>
    <ligand>
        <name>NAD(+)</name>
        <dbReference type="ChEBI" id="CHEBI:57540"/>
    </ligand>
</feature>
<comment type="subcellular location">
    <subcellularLocation>
        <location evidence="13">Cytoplasm</location>
    </subcellularLocation>
</comment>
<feature type="domain" description="Dihydrodipicolinate reductase N-terminal" evidence="14">
    <location>
        <begin position="3"/>
        <end position="125"/>
    </location>
</feature>
<dbReference type="GO" id="GO:0005829">
    <property type="term" value="C:cytosol"/>
    <property type="evidence" value="ECO:0007669"/>
    <property type="project" value="TreeGrafter"/>
</dbReference>
<feature type="binding site" evidence="13">
    <location>
        <begin position="122"/>
        <end position="125"/>
    </location>
    <ligand>
        <name>NAD(+)</name>
        <dbReference type="ChEBI" id="CHEBI:57540"/>
    </ligand>
</feature>
<comment type="catalytic activity">
    <reaction evidence="11 13">
        <text>(S)-2,3,4,5-tetrahydrodipicolinate + NADP(+) + H2O = (2S,4S)-4-hydroxy-2,3,4,5-tetrahydrodipicolinate + NADPH + H(+)</text>
        <dbReference type="Rhea" id="RHEA:35331"/>
        <dbReference type="ChEBI" id="CHEBI:15377"/>
        <dbReference type="ChEBI" id="CHEBI:15378"/>
        <dbReference type="ChEBI" id="CHEBI:16845"/>
        <dbReference type="ChEBI" id="CHEBI:57783"/>
        <dbReference type="ChEBI" id="CHEBI:58349"/>
        <dbReference type="ChEBI" id="CHEBI:67139"/>
        <dbReference type="EC" id="1.17.1.8"/>
    </reaction>
</comment>
<dbReference type="Pfam" id="PF05173">
    <property type="entry name" value="DapB_C"/>
    <property type="match status" value="1"/>
</dbReference>
<keyword evidence="8 13" id="KW-0457">Lysine biosynthesis</keyword>
<dbReference type="InterPro" id="IPR023940">
    <property type="entry name" value="DHDPR_bac"/>
</dbReference>
<dbReference type="SUPFAM" id="SSF55347">
    <property type="entry name" value="Glyceraldehyde-3-phosphate dehydrogenase-like, C-terminal domain"/>
    <property type="match status" value="1"/>
</dbReference>
<keyword evidence="3 13" id="KW-0028">Amino-acid biosynthesis</keyword>
<keyword evidence="6 13" id="KW-0560">Oxidoreductase</keyword>
<evidence type="ECO:0000256" key="8">
    <source>
        <dbReference type="ARBA" id="ARBA00023154"/>
    </source>
</evidence>